<dbReference type="Gene3D" id="3.30.70.330">
    <property type="match status" value="3"/>
</dbReference>
<dbReference type="GeneID" id="88173667"/>
<dbReference type="AlphaFoldDB" id="A0AAX4H9S0"/>
<feature type="compositionally biased region" description="Basic and acidic residues" evidence="3">
    <location>
        <begin position="61"/>
        <end position="97"/>
    </location>
</feature>
<dbReference type="PROSITE" id="PS50102">
    <property type="entry name" value="RRM"/>
    <property type="match status" value="3"/>
</dbReference>
<evidence type="ECO:0000259" key="4">
    <source>
        <dbReference type="PROSITE" id="PS50102"/>
    </source>
</evidence>
<dbReference type="Proteomes" id="UP001338582">
    <property type="component" value="Chromosome 3"/>
</dbReference>
<keyword evidence="1 2" id="KW-0694">RNA-binding</keyword>
<evidence type="ECO:0000256" key="3">
    <source>
        <dbReference type="SAM" id="MobiDB-lite"/>
    </source>
</evidence>
<feature type="domain" description="RRM" evidence="4">
    <location>
        <begin position="105"/>
        <end position="182"/>
    </location>
</feature>
<dbReference type="PANTHER" id="PTHR48025:SF1">
    <property type="entry name" value="RRM DOMAIN-CONTAINING PROTEIN"/>
    <property type="match status" value="1"/>
</dbReference>
<sequence>MFGLGGRIVHAGVISNKGRSRGMAYVEYDSKRDADEAIRRFDRTTFMGREIFVRQDQPPPSERRRERDDRDRGRREDSRRSDRRDERPPRERRERFSNEAPRPGTEVFVGNLPFSTTWHTLKDMFREAGDIIRADVMTNKFGKSRGFGTVVFSNADDADNAVAKFQNYVLEGRTLEVRHGKEPGERRKPAFTNTEFTDGVYSNGNPSNTIYVGNLPFITTQTDLFELFETIGRVTRAEVQYNDGGRPSGNAVVEFELQELADLAIKNLDLYNYGGRELNITFALFPQRAATQDEYMEEDSAPAEGFAQEAAVQEAPAQEFAPQENAAPIPQEEAPQEDATAIEADAPTL</sequence>
<name>A0AAX4H9S0_9ASCO</name>
<feature type="domain" description="RRM" evidence="4">
    <location>
        <begin position="1"/>
        <end position="58"/>
    </location>
</feature>
<dbReference type="InterPro" id="IPR035979">
    <property type="entry name" value="RBD_domain_sf"/>
</dbReference>
<evidence type="ECO:0000256" key="1">
    <source>
        <dbReference type="ARBA" id="ARBA00022884"/>
    </source>
</evidence>
<dbReference type="GO" id="GO:0003729">
    <property type="term" value="F:mRNA binding"/>
    <property type="evidence" value="ECO:0007669"/>
    <property type="project" value="TreeGrafter"/>
</dbReference>
<dbReference type="KEGG" id="asau:88173667"/>
<dbReference type="FunFam" id="3.30.70.330:FF:000362">
    <property type="entry name" value="GBP2p Poly(A+) RNA-binding protein"/>
    <property type="match status" value="1"/>
</dbReference>
<dbReference type="RefSeq" id="XP_062877674.1">
    <property type="nucleotide sequence ID" value="XM_063021604.1"/>
</dbReference>
<dbReference type="SMART" id="SM00360">
    <property type="entry name" value="RRM"/>
    <property type="match status" value="3"/>
</dbReference>
<evidence type="ECO:0000313" key="6">
    <source>
        <dbReference type="Proteomes" id="UP001338582"/>
    </source>
</evidence>
<dbReference type="EMBL" id="CP138896">
    <property type="protein sequence ID" value="WPK25292.1"/>
    <property type="molecule type" value="Genomic_DNA"/>
</dbReference>
<keyword evidence="6" id="KW-1185">Reference proteome</keyword>
<dbReference type="InterPro" id="IPR050502">
    <property type="entry name" value="Euk_RNA-bind_prot"/>
</dbReference>
<dbReference type="SUPFAM" id="SSF54928">
    <property type="entry name" value="RNA-binding domain, RBD"/>
    <property type="match status" value="3"/>
</dbReference>
<organism evidence="5 6">
    <name type="scientific">Australozyma saopauloensis</name>
    <dbReference type="NCBI Taxonomy" id="291208"/>
    <lineage>
        <taxon>Eukaryota</taxon>
        <taxon>Fungi</taxon>
        <taxon>Dikarya</taxon>
        <taxon>Ascomycota</taxon>
        <taxon>Saccharomycotina</taxon>
        <taxon>Pichiomycetes</taxon>
        <taxon>Metschnikowiaceae</taxon>
        <taxon>Australozyma</taxon>
    </lineage>
</organism>
<gene>
    <name evidence="5" type="ORF">PUMCH_002603</name>
</gene>
<dbReference type="InterPro" id="IPR000504">
    <property type="entry name" value="RRM_dom"/>
</dbReference>
<evidence type="ECO:0000256" key="2">
    <source>
        <dbReference type="PROSITE-ProRule" id="PRU00176"/>
    </source>
</evidence>
<evidence type="ECO:0000313" key="5">
    <source>
        <dbReference type="EMBL" id="WPK25292.1"/>
    </source>
</evidence>
<feature type="domain" description="RRM" evidence="4">
    <location>
        <begin position="208"/>
        <end position="285"/>
    </location>
</feature>
<proteinExistence type="predicted"/>
<protein>
    <recommendedName>
        <fullName evidence="4">RRM domain-containing protein</fullName>
    </recommendedName>
</protein>
<feature type="compositionally biased region" description="Low complexity" evidence="3">
    <location>
        <begin position="307"/>
        <end position="328"/>
    </location>
</feature>
<feature type="region of interest" description="Disordered" evidence="3">
    <location>
        <begin position="49"/>
        <end position="108"/>
    </location>
</feature>
<accession>A0AAX4H9S0</accession>
<feature type="region of interest" description="Disordered" evidence="3">
    <location>
        <begin position="293"/>
        <end position="349"/>
    </location>
</feature>
<dbReference type="PANTHER" id="PTHR48025">
    <property type="entry name" value="OS02G0815200 PROTEIN"/>
    <property type="match status" value="1"/>
</dbReference>
<reference evidence="5 6" key="1">
    <citation type="submission" date="2023-10" db="EMBL/GenBank/DDBJ databases">
        <title>Draft Genome Sequence of Candida saopaulonensis from a very Premature Infant with Sepsis.</title>
        <authorList>
            <person name="Ning Y."/>
            <person name="Dai R."/>
            <person name="Xiao M."/>
            <person name="Xu Y."/>
            <person name="Yan Q."/>
            <person name="Zhang L."/>
        </authorList>
    </citation>
    <scope>NUCLEOTIDE SEQUENCE [LARGE SCALE GENOMIC DNA]</scope>
    <source>
        <strain evidence="5 6">19XY460</strain>
    </source>
</reference>
<dbReference type="InterPro" id="IPR012677">
    <property type="entry name" value="Nucleotide-bd_a/b_plait_sf"/>
</dbReference>
<dbReference type="Pfam" id="PF00076">
    <property type="entry name" value="RRM_1"/>
    <property type="match status" value="3"/>
</dbReference>